<proteinExistence type="predicted"/>
<evidence type="ECO:0000256" key="1">
    <source>
        <dbReference type="SAM" id="MobiDB-lite"/>
    </source>
</evidence>
<dbReference type="Pfam" id="PF00106">
    <property type="entry name" value="adh_short"/>
    <property type="match status" value="1"/>
</dbReference>
<dbReference type="EMBL" id="JBICRM010000054">
    <property type="protein sequence ID" value="MFG1710702.1"/>
    <property type="molecule type" value="Genomic_DNA"/>
</dbReference>
<name>A0ABW7ATE5_9ACTN</name>
<sequence>MGNAHERFDCTVTEADKGIGKQIAAQLAAAGVSVYVGSRDPERGQQAVDEIGGRARLLVWARSPAGSPRASAANTARSAHDSLGRPT</sequence>
<accession>A0ABW7ATE5</accession>
<dbReference type="SUPFAM" id="SSF51735">
    <property type="entry name" value="NAD(P)-binding Rossmann-fold domains"/>
    <property type="match status" value="1"/>
</dbReference>
<evidence type="ECO:0000313" key="3">
    <source>
        <dbReference type="Proteomes" id="UP001603978"/>
    </source>
</evidence>
<feature type="compositionally biased region" description="Basic and acidic residues" evidence="1">
    <location>
        <begin position="78"/>
        <end position="87"/>
    </location>
</feature>
<dbReference type="Gene3D" id="3.40.50.720">
    <property type="entry name" value="NAD(P)-binding Rossmann-like Domain"/>
    <property type="match status" value="1"/>
</dbReference>
<dbReference type="RefSeq" id="WP_393176730.1">
    <property type="nucleotide sequence ID" value="NZ_JBICRM010000054.1"/>
</dbReference>
<dbReference type="Proteomes" id="UP001603978">
    <property type="component" value="Unassembled WGS sequence"/>
</dbReference>
<evidence type="ECO:0000313" key="2">
    <source>
        <dbReference type="EMBL" id="MFG1710702.1"/>
    </source>
</evidence>
<feature type="region of interest" description="Disordered" evidence="1">
    <location>
        <begin position="63"/>
        <end position="87"/>
    </location>
</feature>
<gene>
    <name evidence="2" type="ORF">ACFLIM_46820</name>
</gene>
<comment type="caution">
    <text evidence="2">The sequence shown here is derived from an EMBL/GenBank/DDBJ whole genome shotgun (WGS) entry which is preliminary data.</text>
</comment>
<keyword evidence="3" id="KW-1185">Reference proteome</keyword>
<feature type="compositionally biased region" description="Low complexity" evidence="1">
    <location>
        <begin position="63"/>
        <end position="73"/>
    </location>
</feature>
<organism evidence="2 3">
    <name type="scientific">Nonomuraea marmarensis</name>
    <dbReference type="NCBI Taxonomy" id="3351344"/>
    <lineage>
        <taxon>Bacteria</taxon>
        <taxon>Bacillati</taxon>
        <taxon>Actinomycetota</taxon>
        <taxon>Actinomycetes</taxon>
        <taxon>Streptosporangiales</taxon>
        <taxon>Streptosporangiaceae</taxon>
        <taxon>Nonomuraea</taxon>
    </lineage>
</organism>
<reference evidence="2 3" key="1">
    <citation type="submission" date="2024-10" db="EMBL/GenBank/DDBJ databases">
        <authorList>
            <person name="Topkara A.R."/>
            <person name="Saygin H."/>
        </authorList>
    </citation>
    <scope>NUCLEOTIDE SEQUENCE [LARGE SCALE GENOMIC DNA]</scope>
    <source>
        <strain evidence="2 3">M3C6</strain>
    </source>
</reference>
<protein>
    <submittedName>
        <fullName evidence="2">SDR family NAD(P)-dependent oxidoreductase</fullName>
    </submittedName>
</protein>
<dbReference type="InterPro" id="IPR002347">
    <property type="entry name" value="SDR_fam"/>
</dbReference>
<dbReference type="InterPro" id="IPR036291">
    <property type="entry name" value="NAD(P)-bd_dom_sf"/>
</dbReference>